<evidence type="ECO:0000256" key="1">
    <source>
        <dbReference type="SAM" id="MobiDB-lite"/>
    </source>
</evidence>
<feature type="compositionally biased region" description="Basic and acidic residues" evidence="1">
    <location>
        <begin position="129"/>
        <end position="140"/>
    </location>
</feature>
<keyword evidence="3" id="KW-1185">Reference proteome</keyword>
<dbReference type="Proteomes" id="UP000244005">
    <property type="component" value="Unassembled WGS sequence"/>
</dbReference>
<dbReference type="AlphaFoldDB" id="A0A2R6X8X3"/>
<accession>A0A2R6X8X3</accession>
<proteinExistence type="predicted"/>
<gene>
    <name evidence="2" type="ORF">MARPO_0029s0069</name>
</gene>
<name>A0A2R6X8X3_MARPO</name>
<protein>
    <submittedName>
        <fullName evidence="2">Uncharacterized protein</fullName>
    </submittedName>
</protein>
<feature type="compositionally biased region" description="Basic and acidic residues" evidence="1">
    <location>
        <begin position="149"/>
        <end position="166"/>
    </location>
</feature>
<feature type="region of interest" description="Disordered" evidence="1">
    <location>
        <begin position="129"/>
        <end position="187"/>
    </location>
</feature>
<sequence>MERNLFGKRHNENQRMVVNLLNKELMNGKSKIDNSRPSRPLQFRIAFNKLPQCKPNPARTCQFSGTLLNERKVVKSRRQTVDRLRRMDVYQGAGSKISQIFGTRKCAIKAPEFRSKFWKIYRGPQGSLKDRQTYRQRRDGTLSQSQKSLGERERERGSATQTDRKGGARVRTRASERERKRKRGQASERASVRPFTFLLLLLRLFLSSPYLSSCRHSSCRRLSFFLPSFLPRSSLGPFSLSAHSSQKLFLSLQLVARGGQREFAPSAETRETDFAVSVTGVGAVR</sequence>
<dbReference type="EMBL" id="KZ772701">
    <property type="protein sequence ID" value="PTQ42539.1"/>
    <property type="molecule type" value="Genomic_DNA"/>
</dbReference>
<evidence type="ECO:0000313" key="2">
    <source>
        <dbReference type="EMBL" id="PTQ42539.1"/>
    </source>
</evidence>
<reference evidence="3" key="1">
    <citation type="journal article" date="2017" name="Cell">
        <title>Insights into land plant evolution garnered from the Marchantia polymorpha genome.</title>
        <authorList>
            <person name="Bowman J.L."/>
            <person name="Kohchi T."/>
            <person name="Yamato K.T."/>
            <person name="Jenkins J."/>
            <person name="Shu S."/>
            <person name="Ishizaki K."/>
            <person name="Yamaoka S."/>
            <person name="Nishihama R."/>
            <person name="Nakamura Y."/>
            <person name="Berger F."/>
            <person name="Adam C."/>
            <person name="Aki S.S."/>
            <person name="Althoff F."/>
            <person name="Araki T."/>
            <person name="Arteaga-Vazquez M.A."/>
            <person name="Balasubrmanian S."/>
            <person name="Barry K."/>
            <person name="Bauer D."/>
            <person name="Boehm C.R."/>
            <person name="Briginshaw L."/>
            <person name="Caballero-Perez J."/>
            <person name="Catarino B."/>
            <person name="Chen F."/>
            <person name="Chiyoda S."/>
            <person name="Chovatia M."/>
            <person name="Davies K.M."/>
            <person name="Delmans M."/>
            <person name="Demura T."/>
            <person name="Dierschke T."/>
            <person name="Dolan L."/>
            <person name="Dorantes-Acosta A.E."/>
            <person name="Eklund D.M."/>
            <person name="Florent S.N."/>
            <person name="Flores-Sandoval E."/>
            <person name="Fujiyama A."/>
            <person name="Fukuzawa H."/>
            <person name="Galik B."/>
            <person name="Grimanelli D."/>
            <person name="Grimwood J."/>
            <person name="Grossniklaus U."/>
            <person name="Hamada T."/>
            <person name="Haseloff J."/>
            <person name="Hetherington A.J."/>
            <person name="Higo A."/>
            <person name="Hirakawa Y."/>
            <person name="Hundley H.N."/>
            <person name="Ikeda Y."/>
            <person name="Inoue K."/>
            <person name="Inoue S.I."/>
            <person name="Ishida S."/>
            <person name="Jia Q."/>
            <person name="Kakita M."/>
            <person name="Kanazawa T."/>
            <person name="Kawai Y."/>
            <person name="Kawashima T."/>
            <person name="Kennedy M."/>
            <person name="Kinose K."/>
            <person name="Kinoshita T."/>
            <person name="Kohara Y."/>
            <person name="Koide E."/>
            <person name="Komatsu K."/>
            <person name="Kopischke S."/>
            <person name="Kubo M."/>
            <person name="Kyozuka J."/>
            <person name="Lagercrantz U."/>
            <person name="Lin S.S."/>
            <person name="Lindquist E."/>
            <person name="Lipzen A.M."/>
            <person name="Lu C.W."/>
            <person name="De Luna E."/>
            <person name="Martienssen R.A."/>
            <person name="Minamino N."/>
            <person name="Mizutani M."/>
            <person name="Mizutani M."/>
            <person name="Mochizuki N."/>
            <person name="Monte I."/>
            <person name="Mosher R."/>
            <person name="Nagasaki H."/>
            <person name="Nakagami H."/>
            <person name="Naramoto S."/>
            <person name="Nishitani K."/>
            <person name="Ohtani M."/>
            <person name="Okamoto T."/>
            <person name="Okumura M."/>
            <person name="Phillips J."/>
            <person name="Pollak B."/>
            <person name="Reinders A."/>
            <person name="Rovekamp M."/>
            <person name="Sano R."/>
            <person name="Sawa S."/>
            <person name="Schmid M.W."/>
            <person name="Shirakawa M."/>
            <person name="Solano R."/>
            <person name="Spunde A."/>
            <person name="Suetsugu N."/>
            <person name="Sugano S."/>
            <person name="Sugiyama A."/>
            <person name="Sun R."/>
            <person name="Suzuki Y."/>
            <person name="Takenaka M."/>
            <person name="Takezawa D."/>
            <person name="Tomogane H."/>
            <person name="Tsuzuki M."/>
            <person name="Ueda T."/>
            <person name="Umeda M."/>
            <person name="Ward J.M."/>
            <person name="Watanabe Y."/>
            <person name="Yazaki K."/>
            <person name="Yokoyama R."/>
            <person name="Yoshitake Y."/>
            <person name="Yotsui I."/>
            <person name="Zachgo S."/>
            <person name="Schmutz J."/>
        </authorList>
    </citation>
    <scope>NUCLEOTIDE SEQUENCE [LARGE SCALE GENOMIC DNA]</scope>
    <source>
        <strain evidence="3">Tak-1</strain>
    </source>
</reference>
<organism evidence="2 3">
    <name type="scientific">Marchantia polymorpha</name>
    <name type="common">Common liverwort</name>
    <name type="synonym">Marchantia aquatica</name>
    <dbReference type="NCBI Taxonomy" id="3197"/>
    <lineage>
        <taxon>Eukaryota</taxon>
        <taxon>Viridiplantae</taxon>
        <taxon>Streptophyta</taxon>
        <taxon>Embryophyta</taxon>
        <taxon>Marchantiophyta</taxon>
        <taxon>Marchantiopsida</taxon>
        <taxon>Marchantiidae</taxon>
        <taxon>Marchantiales</taxon>
        <taxon>Marchantiaceae</taxon>
        <taxon>Marchantia</taxon>
    </lineage>
</organism>
<evidence type="ECO:0000313" key="3">
    <source>
        <dbReference type="Proteomes" id="UP000244005"/>
    </source>
</evidence>